<dbReference type="Gene3D" id="3.40.50.300">
    <property type="entry name" value="P-loop containing nucleotide triphosphate hydrolases"/>
    <property type="match status" value="2"/>
</dbReference>
<keyword evidence="9 11" id="KW-0472">Membrane</keyword>
<dbReference type="InterPro" id="IPR028082">
    <property type="entry name" value="Peripla_BP_I"/>
</dbReference>
<evidence type="ECO:0000256" key="11">
    <source>
        <dbReference type="SAM" id="Phobius"/>
    </source>
</evidence>
<dbReference type="EMBL" id="JBHTGL010000008">
    <property type="protein sequence ID" value="MFD0623814.1"/>
    <property type="molecule type" value="Genomic_DNA"/>
</dbReference>
<dbReference type="PANTHER" id="PTHR43790:SF9">
    <property type="entry name" value="GALACTOFURANOSE TRANSPORTER ATP-BINDING PROTEIN YTFR"/>
    <property type="match status" value="1"/>
</dbReference>
<feature type="transmembrane region" description="Helical" evidence="11">
    <location>
        <begin position="778"/>
        <end position="807"/>
    </location>
</feature>
<organism evidence="13 14">
    <name type="scientific">Streptomyces sanglieri</name>
    <dbReference type="NCBI Taxonomy" id="193460"/>
    <lineage>
        <taxon>Bacteria</taxon>
        <taxon>Bacillati</taxon>
        <taxon>Actinomycetota</taxon>
        <taxon>Actinomycetes</taxon>
        <taxon>Kitasatosporales</taxon>
        <taxon>Streptomycetaceae</taxon>
        <taxon>Streptomyces</taxon>
    </lineage>
</organism>
<evidence type="ECO:0000313" key="14">
    <source>
        <dbReference type="Proteomes" id="UP001596915"/>
    </source>
</evidence>
<comment type="caution">
    <text evidence="13">The sequence shown here is derived from an EMBL/GenBank/DDBJ whole genome shotgun (WGS) entry which is preliminary data.</text>
</comment>
<dbReference type="Proteomes" id="UP001596915">
    <property type="component" value="Unassembled WGS sequence"/>
</dbReference>
<dbReference type="Pfam" id="PF00005">
    <property type="entry name" value="ABC_tran"/>
    <property type="match status" value="2"/>
</dbReference>
<accession>A0ABW2WQY6</accession>
<proteinExistence type="predicted"/>
<dbReference type="CDD" id="cd03215">
    <property type="entry name" value="ABC_Carb_Monos_II"/>
    <property type="match status" value="1"/>
</dbReference>
<dbReference type="InterPro" id="IPR001851">
    <property type="entry name" value="ABC_transp_permease"/>
</dbReference>
<dbReference type="InterPro" id="IPR050107">
    <property type="entry name" value="ABC_carbohydrate_import_ATPase"/>
</dbReference>
<dbReference type="InterPro" id="IPR003593">
    <property type="entry name" value="AAA+_ATPase"/>
</dbReference>
<keyword evidence="7" id="KW-0067">ATP-binding</keyword>
<evidence type="ECO:0000256" key="8">
    <source>
        <dbReference type="ARBA" id="ARBA00022989"/>
    </source>
</evidence>
<dbReference type="SUPFAM" id="SSF53822">
    <property type="entry name" value="Periplasmic binding protein-like I"/>
    <property type="match status" value="1"/>
</dbReference>
<evidence type="ECO:0000313" key="13">
    <source>
        <dbReference type="EMBL" id="MFD0623814.1"/>
    </source>
</evidence>
<evidence type="ECO:0000256" key="6">
    <source>
        <dbReference type="ARBA" id="ARBA00022741"/>
    </source>
</evidence>
<reference evidence="14" key="1">
    <citation type="journal article" date="2019" name="Int. J. Syst. Evol. Microbiol.">
        <title>The Global Catalogue of Microorganisms (GCM) 10K type strain sequencing project: providing services to taxonomists for standard genome sequencing and annotation.</title>
        <authorList>
            <consortium name="The Broad Institute Genomics Platform"/>
            <consortium name="The Broad Institute Genome Sequencing Center for Infectious Disease"/>
            <person name="Wu L."/>
            <person name="Ma J."/>
        </authorList>
    </citation>
    <scope>NUCLEOTIDE SEQUENCE [LARGE SCALE GENOMIC DNA]</scope>
    <source>
        <strain evidence="14">JCM 12607</strain>
    </source>
</reference>
<dbReference type="Pfam" id="PF13407">
    <property type="entry name" value="Peripla_BP_4"/>
    <property type="match status" value="1"/>
</dbReference>
<feature type="transmembrane region" description="Helical" evidence="11">
    <location>
        <begin position="741"/>
        <end position="758"/>
    </location>
</feature>
<feature type="domain" description="ABC transporter" evidence="12">
    <location>
        <begin position="8"/>
        <end position="243"/>
    </location>
</feature>
<comment type="subcellular location">
    <subcellularLocation>
        <location evidence="1">Cell membrane</location>
        <topology evidence="1">Multi-pass membrane protein</topology>
    </subcellularLocation>
</comment>
<dbReference type="InterPro" id="IPR003439">
    <property type="entry name" value="ABC_transporter-like_ATP-bd"/>
</dbReference>
<evidence type="ECO:0000256" key="4">
    <source>
        <dbReference type="ARBA" id="ARBA00022692"/>
    </source>
</evidence>
<dbReference type="InterPro" id="IPR027417">
    <property type="entry name" value="P-loop_NTPase"/>
</dbReference>
<evidence type="ECO:0000256" key="1">
    <source>
        <dbReference type="ARBA" id="ARBA00004651"/>
    </source>
</evidence>
<dbReference type="CDD" id="cd03216">
    <property type="entry name" value="ABC_Carb_Monos_I"/>
    <property type="match status" value="1"/>
</dbReference>
<feature type="domain" description="ABC transporter" evidence="12">
    <location>
        <begin position="252"/>
        <end position="496"/>
    </location>
</feature>
<dbReference type="Gene3D" id="3.40.50.2300">
    <property type="match status" value="2"/>
</dbReference>
<evidence type="ECO:0000256" key="2">
    <source>
        <dbReference type="ARBA" id="ARBA00022448"/>
    </source>
</evidence>
<keyword evidence="2" id="KW-0813">Transport</keyword>
<feature type="transmembrane region" description="Helical" evidence="11">
    <location>
        <begin position="814"/>
        <end position="836"/>
    </location>
</feature>
<dbReference type="Pfam" id="PF02653">
    <property type="entry name" value="BPD_transp_2"/>
    <property type="match status" value="1"/>
</dbReference>
<evidence type="ECO:0000256" key="10">
    <source>
        <dbReference type="SAM" id="MobiDB-lite"/>
    </source>
</evidence>
<dbReference type="PANTHER" id="PTHR43790">
    <property type="entry name" value="CARBOHYDRATE TRANSPORT ATP-BINDING PROTEIN MG119-RELATED"/>
    <property type="match status" value="1"/>
</dbReference>
<feature type="transmembrane region" description="Helical" evidence="11">
    <location>
        <begin position="651"/>
        <end position="670"/>
    </location>
</feature>
<feature type="transmembrane region" description="Helical" evidence="11">
    <location>
        <begin position="622"/>
        <end position="644"/>
    </location>
</feature>
<keyword evidence="3" id="KW-1003">Cell membrane</keyword>
<evidence type="ECO:0000256" key="5">
    <source>
        <dbReference type="ARBA" id="ARBA00022737"/>
    </source>
</evidence>
<evidence type="ECO:0000256" key="3">
    <source>
        <dbReference type="ARBA" id="ARBA00022475"/>
    </source>
</evidence>
<feature type="transmembrane region" description="Helical" evidence="11">
    <location>
        <begin position="869"/>
        <end position="889"/>
    </location>
</feature>
<dbReference type="InterPro" id="IPR025997">
    <property type="entry name" value="SBP_2_dom"/>
</dbReference>
<dbReference type="InterPro" id="IPR017871">
    <property type="entry name" value="ABC_transporter-like_CS"/>
</dbReference>
<keyword evidence="14" id="KW-1185">Reference proteome</keyword>
<keyword evidence="5" id="KW-0677">Repeat</keyword>
<dbReference type="SUPFAM" id="SSF52540">
    <property type="entry name" value="P-loop containing nucleoside triphosphate hydrolases"/>
    <property type="match status" value="2"/>
</dbReference>
<keyword evidence="8 11" id="KW-1133">Transmembrane helix</keyword>
<dbReference type="SMART" id="SM00382">
    <property type="entry name" value="AAA"/>
    <property type="match status" value="2"/>
</dbReference>
<protein>
    <submittedName>
        <fullName evidence="13">Substrate-binding domain-containing protein</fullName>
    </submittedName>
</protein>
<feature type="region of interest" description="Disordered" evidence="10">
    <location>
        <begin position="500"/>
        <end position="530"/>
    </location>
</feature>
<evidence type="ECO:0000256" key="7">
    <source>
        <dbReference type="ARBA" id="ARBA00022840"/>
    </source>
</evidence>
<feature type="transmembrane region" description="Helical" evidence="11">
    <location>
        <begin position="573"/>
        <end position="591"/>
    </location>
</feature>
<keyword evidence="6" id="KW-0547">Nucleotide-binding</keyword>
<dbReference type="PROSITE" id="PS50893">
    <property type="entry name" value="ABC_TRANSPORTER_2"/>
    <property type="match status" value="2"/>
</dbReference>
<sequence>MSKPDELLRIEGVRKTFPGVVALDSVDFDLRGGEVHVLLGENGAGKSTLIKMLSGAYRPDSGRIFAKGREVRIHSAQDAERLGIATIYQEFNLVPDLTVAENIFLGRQPRRFGMIDRRRMESDAEVLLHRVGLHVSPKAKVRELGIARLQMVEIAKALSLDARVLIMDEPTAVLTSEEVDKLFRIVRQLREDGVGVVFITHHLEEIAALGDRVTVLRDGRSIDQVPASTPEAELVQLMVGRSIDQQYPRERPETGDPLLSVRGLTRNGVFHDISFEVRAGEVVGLAGLVGAGRTEVARAVFGADPYDGGTVDVRGERLAKHDVTAAMGAGIGLVPEDRKGQGLVLDASVQENLGLVTLRSASRSGLVDLKGQRVAAARIAEQLGVRMAGLGQHVRTLSGGNQQKVVIGKWLLADTRVLILDEPTRGIDVGAKVEIYQLINELTASGHAVLMISSDLPEVLGMSDRVLVMSQGRIAGELPAHEATQDAVMALAVSAAPTTAPTTTTAADPTVNEEESPVATDTLKSDTGASGAAGRTVRRLLLDNGALSALVVLLVAMSLLSGDFLTTQNLLNVGVQAAVTAILAFGVTFVIVSAGIDLSVGSVAALSATVLAWSATSQGLPVWLALVLAVATGIACGFVNGALVSYGKLPPFIATLAMLSIARGLSLVISQGKPIDFPDPVSVLGDTLGGWLPVPVLVMVVMGLIAALILARTYIGRSMYAIGGNEEAARLSGLRVKRQKLAIYALSGLFAAVAGIVLASRLTSAQPQAAQGYELDAIAAVVIGGASLAGGVGKASGTLIGALILAVLRNGLNLLSVSAFWQQVVIGVVIALAVLLDTVRRKAGSGAAAPGGSSAAPGSPGSGRKGAGALKFGIAAVCVAVVVGGVSYLNSGSSGGNTKVGMSLSTLNNPFFVQMKAGAQAEARAAGVDLTVTDAQNDASQQANQLQNFTSSGVKSIIVNPVDSDAAGPAVRGANKADIPVIAADRGVNKARTATLVASDNVAGGRLAAKALADRLGGKGSVVVLQGTAGTSASRERGAGFAEGLKAYPGIKVVARQPADFDRTKGLDVMTNLLQSHPGITGVFAENDEMALGAVRALGSKAGKSVSVVGFDGTPDGLKAVGAGTLYASVAQQPNELGRIAVQNAVKAAQGKKVAGLVKVPVKVVTKKNVADFS</sequence>
<feature type="compositionally biased region" description="Low complexity" evidence="10">
    <location>
        <begin position="500"/>
        <end position="510"/>
    </location>
</feature>
<evidence type="ECO:0000256" key="9">
    <source>
        <dbReference type="ARBA" id="ARBA00023136"/>
    </source>
</evidence>
<dbReference type="CDD" id="cd06579">
    <property type="entry name" value="TM_PBP1_transp_AraH_like"/>
    <property type="match status" value="1"/>
</dbReference>
<feature type="transmembrane region" description="Helical" evidence="11">
    <location>
        <begin position="690"/>
        <end position="711"/>
    </location>
</feature>
<name>A0ABW2WQY6_9ACTN</name>
<evidence type="ECO:0000259" key="12">
    <source>
        <dbReference type="PROSITE" id="PS50893"/>
    </source>
</evidence>
<keyword evidence="4 11" id="KW-0812">Transmembrane</keyword>
<feature type="transmembrane region" description="Helical" evidence="11">
    <location>
        <begin position="540"/>
        <end position="561"/>
    </location>
</feature>
<dbReference type="PROSITE" id="PS00211">
    <property type="entry name" value="ABC_TRANSPORTER_1"/>
    <property type="match status" value="1"/>
</dbReference>
<gene>
    <name evidence="13" type="ORF">ACFQ2K_14515</name>
</gene>
<dbReference type="CDD" id="cd06323">
    <property type="entry name" value="PBP1_ribose_binding"/>
    <property type="match status" value="1"/>
</dbReference>